<dbReference type="PANTHER" id="PTHR21347:SF0">
    <property type="entry name" value="LIPID SCRAMBLASE CLPTM1L"/>
    <property type="match status" value="1"/>
</dbReference>
<feature type="transmembrane region" description="Helical" evidence="7">
    <location>
        <begin position="239"/>
        <end position="259"/>
    </location>
</feature>
<evidence type="ECO:0000256" key="7">
    <source>
        <dbReference type="SAM" id="Phobius"/>
    </source>
</evidence>
<feature type="transmembrane region" description="Helical" evidence="7">
    <location>
        <begin position="362"/>
        <end position="383"/>
    </location>
</feature>
<feature type="compositionally biased region" description="Basic and acidic residues" evidence="6">
    <location>
        <begin position="94"/>
        <end position="108"/>
    </location>
</feature>
<dbReference type="Proteomes" id="UP000267251">
    <property type="component" value="Unassembled WGS sequence"/>
</dbReference>
<evidence type="ECO:0000256" key="1">
    <source>
        <dbReference type="ARBA" id="ARBA00004141"/>
    </source>
</evidence>
<evidence type="ECO:0000313" key="9">
    <source>
        <dbReference type="Proteomes" id="UP000267251"/>
    </source>
</evidence>
<dbReference type="OrthoDB" id="378564at2759"/>
<comment type="similarity">
    <text evidence="2">Belongs to the CLPTM1 family.</text>
</comment>
<organism evidence="8 9">
    <name type="scientific">Piptocephalis cylindrospora</name>
    <dbReference type="NCBI Taxonomy" id="1907219"/>
    <lineage>
        <taxon>Eukaryota</taxon>
        <taxon>Fungi</taxon>
        <taxon>Fungi incertae sedis</taxon>
        <taxon>Zoopagomycota</taxon>
        <taxon>Zoopagomycotina</taxon>
        <taxon>Zoopagomycetes</taxon>
        <taxon>Zoopagales</taxon>
        <taxon>Piptocephalidaceae</taxon>
        <taxon>Piptocephalis</taxon>
    </lineage>
</organism>
<feature type="non-terminal residue" evidence="8">
    <location>
        <position position="1"/>
    </location>
</feature>
<dbReference type="EMBL" id="KZ988169">
    <property type="protein sequence ID" value="RKP12901.1"/>
    <property type="molecule type" value="Genomic_DNA"/>
</dbReference>
<evidence type="ECO:0000313" key="8">
    <source>
        <dbReference type="EMBL" id="RKP12901.1"/>
    </source>
</evidence>
<dbReference type="PANTHER" id="PTHR21347">
    <property type="entry name" value="CLEFT LIP AND PALATE ASSOCIATED TRANSMEMBRANE PROTEIN-RELATED"/>
    <property type="match status" value="1"/>
</dbReference>
<feature type="non-terminal residue" evidence="8">
    <location>
        <position position="396"/>
    </location>
</feature>
<evidence type="ECO:0000256" key="5">
    <source>
        <dbReference type="ARBA" id="ARBA00023136"/>
    </source>
</evidence>
<evidence type="ECO:0000256" key="4">
    <source>
        <dbReference type="ARBA" id="ARBA00022989"/>
    </source>
</evidence>
<dbReference type="GO" id="GO:0012505">
    <property type="term" value="C:endomembrane system"/>
    <property type="evidence" value="ECO:0007669"/>
    <property type="project" value="TreeGrafter"/>
</dbReference>
<feature type="region of interest" description="Disordered" evidence="6">
    <location>
        <begin position="85"/>
        <end position="108"/>
    </location>
</feature>
<keyword evidence="4 7" id="KW-1133">Transmembrane helix</keyword>
<evidence type="ECO:0000256" key="6">
    <source>
        <dbReference type="SAM" id="MobiDB-lite"/>
    </source>
</evidence>
<keyword evidence="5 7" id="KW-0472">Membrane</keyword>
<evidence type="ECO:0000256" key="2">
    <source>
        <dbReference type="ARBA" id="ARBA00009310"/>
    </source>
</evidence>
<protein>
    <submittedName>
        <fullName evidence="8">Cleft lip and palate transmembrane 1</fullName>
    </submittedName>
</protein>
<keyword evidence="9" id="KW-1185">Reference proteome</keyword>
<keyword evidence="3 7" id="KW-0812">Transmembrane</keyword>
<accession>A0A4P9Y440</accession>
<feature type="transmembrane region" description="Helical" evidence="7">
    <location>
        <begin position="280"/>
        <end position="295"/>
    </location>
</feature>
<comment type="subcellular location">
    <subcellularLocation>
        <location evidence="1">Membrane</location>
        <topology evidence="1">Multi-pass membrane protein</topology>
    </subcellularLocation>
</comment>
<sequence>LVWQAKDIVMGNGSEHRLAHLDIPISTKVQHNASLFAHIYLARKGVSLDEHSSSHQRDAVVHTMTPLIHYLQRPKIIQRTNLILGDSQETEETEHEKEENASKEEKKEEESPIISYWWGNLTVNILNEAGSIPFGQLTPNVRQLFQLDPLNRTTSSGKAHMYMPLIYPNDFWRLRDHMIPVNETLTSLPLRVEYYPLSMIKLQMYEQLGDSLQKQQSFYGGSSGETDELKRMLLETNPWILAFTILVTTLHSLFDMLAFKNDIAYWKQKKDQVGVSVRSILLNVGFQAVIFLYLLDNEKSTSWMILISQGIGLVIELWKVTKALNIKLTRREGGRMAIHVERKEKADMSETESKTAQYDAEAFRYLSWIAYPLLAGYALYSLLYDTHKSWYSFVLS</sequence>
<evidence type="ECO:0000256" key="3">
    <source>
        <dbReference type="ARBA" id="ARBA00022692"/>
    </source>
</evidence>
<proteinExistence type="inferred from homology"/>
<dbReference type="Pfam" id="PF05602">
    <property type="entry name" value="CLPTM1"/>
    <property type="match status" value="1"/>
</dbReference>
<dbReference type="GO" id="GO:0016020">
    <property type="term" value="C:membrane"/>
    <property type="evidence" value="ECO:0007669"/>
    <property type="project" value="UniProtKB-SubCell"/>
</dbReference>
<reference evidence="9" key="1">
    <citation type="journal article" date="2018" name="Nat. Microbiol.">
        <title>Leveraging single-cell genomics to expand the fungal tree of life.</title>
        <authorList>
            <person name="Ahrendt S.R."/>
            <person name="Quandt C.A."/>
            <person name="Ciobanu D."/>
            <person name="Clum A."/>
            <person name="Salamov A."/>
            <person name="Andreopoulos B."/>
            <person name="Cheng J.F."/>
            <person name="Woyke T."/>
            <person name="Pelin A."/>
            <person name="Henrissat B."/>
            <person name="Reynolds N.K."/>
            <person name="Benny G.L."/>
            <person name="Smith M.E."/>
            <person name="James T.Y."/>
            <person name="Grigoriev I.V."/>
        </authorList>
    </citation>
    <scope>NUCLEOTIDE SEQUENCE [LARGE SCALE GENOMIC DNA]</scope>
</reference>
<gene>
    <name evidence="8" type="ORF">BJ684DRAFT_5965</name>
</gene>
<name>A0A4P9Y440_9FUNG</name>
<dbReference type="InterPro" id="IPR008429">
    <property type="entry name" value="CLPTM1"/>
</dbReference>
<dbReference type="AlphaFoldDB" id="A0A4P9Y440"/>